<gene>
    <name evidence="1" type="ORF">MAQ5080_02056</name>
</gene>
<evidence type="ECO:0000313" key="1">
    <source>
        <dbReference type="EMBL" id="SBS31754.1"/>
    </source>
</evidence>
<accession>A0A1A8TEN4</accession>
<sequence length="227" mass="25373">MSDTAIASAHQHAIEEIIHRWFAFFEGTTVSAKKQCELFTEDGQIVHAGQYLLANGQQEIERWLDSVPVEISSHTIDGLTIESLAANQFQAHWQTAYQSLRGAEQVGGALISYQALIDTDTSGAAKFRFIQKTPIANNPNLVFQESFSVHRLKALLCRLAKLIESFDISGFDQLKVVKENKDLLLKLLQTPNTHIAMHHDSLSLTTPTKAYPLEIIEQPGTFPFLKL</sequence>
<protein>
    <recommendedName>
        <fullName evidence="3">SnoaL-like domain-containing protein</fullName>
    </recommendedName>
</protein>
<dbReference type="RefSeq" id="WP_067209510.1">
    <property type="nucleotide sequence ID" value="NZ_FLOC01000011.1"/>
</dbReference>
<proteinExistence type="predicted"/>
<dbReference type="EMBL" id="FLOC01000011">
    <property type="protein sequence ID" value="SBS31754.1"/>
    <property type="molecule type" value="Genomic_DNA"/>
</dbReference>
<reference evidence="1 2" key="1">
    <citation type="submission" date="2016-06" db="EMBL/GenBank/DDBJ databases">
        <authorList>
            <person name="Kjaerup R.B."/>
            <person name="Dalgaard T.S."/>
            <person name="Juul-Madsen H.R."/>
        </authorList>
    </citation>
    <scope>NUCLEOTIDE SEQUENCE [LARGE SCALE GENOMIC DNA]</scope>
    <source>
        <strain evidence="1 2">CECT 5080</strain>
    </source>
</reference>
<dbReference type="OrthoDB" id="4920041at2"/>
<organism evidence="1 2">
    <name type="scientific">Marinomonas aquimarina</name>
    <dbReference type="NCBI Taxonomy" id="295068"/>
    <lineage>
        <taxon>Bacteria</taxon>
        <taxon>Pseudomonadati</taxon>
        <taxon>Pseudomonadota</taxon>
        <taxon>Gammaproteobacteria</taxon>
        <taxon>Oceanospirillales</taxon>
        <taxon>Oceanospirillaceae</taxon>
        <taxon>Marinomonas</taxon>
    </lineage>
</organism>
<dbReference type="Proteomes" id="UP000092627">
    <property type="component" value="Unassembled WGS sequence"/>
</dbReference>
<evidence type="ECO:0000313" key="2">
    <source>
        <dbReference type="Proteomes" id="UP000092627"/>
    </source>
</evidence>
<dbReference type="STRING" id="295068.MAQ5080_02056"/>
<evidence type="ECO:0008006" key="3">
    <source>
        <dbReference type="Google" id="ProtNLM"/>
    </source>
</evidence>
<keyword evidence="2" id="KW-1185">Reference proteome</keyword>
<dbReference type="AlphaFoldDB" id="A0A1A8TEN4"/>
<name>A0A1A8TEN4_9GAMM</name>